<feature type="compositionally biased region" description="Basic residues" evidence="1">
    <location>
        <begin position="195"/>
        <end position="208"/>
    </location>
</feature>
<gene>
    <name evidence="3" type="primary">LOC111350583</name>
</gene>
<dbReference type="RefSeq" id="XP_022817980.1">
    <property type="nucleotide sequence ID" value="XM_022962212.1"/>
</dbReference>
<proteinExistence type="predicted"/>
<protein>
    <submittedName>
        <fullName evidence="3">Uncharacterized protein LOC111350583</fullName>
    </submittedName>
</protein>
<evidence type="ECO:0000313" key="2">
    <source>
        <dbReference type="Proteomes" id="UP000301870"/>
    </source>
</evidence>
<dbReference type="GeneID" id="111350583"/>
<organism evidence="2 3">
    <name type="scientific">Spodoptera litura</name>
    <name type="common">Asian cotton leafworm</name>
    <dbReference type="NCBI Taxonomy" id="69820"/>
    <lineage>
        <taxon>Eukaryota</taxon>
        <taxon>Metazoa</taxon>
        <taxon>Ecdysozoa</taxon>
        <taxon>Arthropoda</taxon>
        <taxon>Hexapoda</taxon>
        <taxon>Insecta</taxon>
        <taxon>Pterygota</taxon>
        <taxon>Neoptera</taxon>
        <taxon>Endopterygota</taxon>
        <taxon>Lepidoptera</taxon>
        <taxon>Glossata</taxon>
        <taxon>Ditrysia</taxon>
        <taxon>Noctuoidea</taxon>
        <taxon>Noctuidae</taxon>
        <taxon>Amphipyrinae</taxon>
        <taxon>Spodoptera</taxon>
    </lineage>
</organism>
<evidence type="ECO:0000256" key="1">
    <source>
        <dbReference type="SAM" id="MobiDB-lite"/>
    </source>
</evidence>
<reference evidence="3" key="1">
    <citation type="submission" date="2025-08" db="UniProtKB">
        <authorList>
            <consortium name="RefSeq"/>
        </authorList>
    </citation>
    <scope>IDENTIFICATION</scope>
    <source>
        <strain evidence="3">Ishihara</strain>
        <tissue evidence="3">Whole body</tissue>
    </source>
</reference>
<dbReference type="OrthoDB" id="7362285at2759"/>
<accession>A0A9J7IM67</accession>
<evidence type="ECO:0000313" key="3">
    <source>
        <dbReference type="RefSeq" id="XP_022817980.1"/>
    </source>
</evidence>
<keyword evidence="2" id="KW-1185">Reference proteome</keyword>
<dbReference type="Proteomes" id="UP000301870">
    <property type="component" value="Chromosome 11"/>
</dbReference>
<name>A0A9J7IM67_SPOLT</name>
<dbReference type="AlphaFoldDB" id="A0A9J7IM67"/>
<feature type="compositionally biased region" description="Low complexity" evidence="1">
    <location>
        <begin position="240"/>
        <end position="257"/>
    </location>
</feature>
<dbReference type="KEGG" id="sliu:111350583"/>
<feature type="region of interest" description="Disordered" evidence="1">
    <location>
        <begin position="195"/>
        <end position="274"/>
    </location>
</feature>
<sequence length="409" mass="46125">MSSGVVKCASCNVVINEILAFICNKIDVMDEESISRICVSAFSENDILKAKNLLFDSVTTTKQKKIRKKQGKTIRNIDDIVCLLKETDPEDIPIFVARDLQKLPPVLFDHVDVTRILKDIVKMRSDLDRICEEYATLEQMKNLRVEVESLKNASIVNNFQRNVNTKRGAASMLSSFEYESGPMGLSPLCNAPVARRKSPTVSPAKKRITFSDEGTLKTTPCREPNSLHSDGALKTADTNTSSERAPPAATAASTTKDSSQKSFSQILSDSEGEFRSQPLDDGFILVQRKRLRNRFQGKVGKGNVDITSNFRAADVKVPIYIYNVSKETSTSDIKKYVTSKINIDIDLQKMNMKIAKDYNAYKIFVPKNKLNVFLRDDFWPSGVMFRRFVDFSHNSVVREYRDIDKTKLT</sequence>